<dbReference type="EMBL" id="SDGZ01000013">
    <property type="protein sequence ID" value="TYC49937.1"/>
    <property type="molecule type" value="Genomic_DNA"/>
</dbReference>
<protein>
    <submittedName>
        <fullName evidence="1">Uncharacterized protein</fullName>
    </submittedName>
</protein>
<dbReference type="RefSeq" id="WP_148622496.1">
    <property type="nucleotide sequence ID" value="NZ_SDGZ01000013.1"/>
</dbReference>
<comment type="caution">
    <text evidence="1">The sequence shown here is derived from an EMBL/GenBank/DDBJ whole genome shotgun (WGS) entry which is preliminary data.</text>
</comment>
<evidence type="ECO:0000313" key="2">
    <source>
        <dbReference type="Proteomes" id="UP000371977"/>
    </source>
</evidence>
<proteinExistence type="predicted"/>
<dbReference type="Proteomes" id="UP000371977">
    <property type="component" value="Unassembled WGS sequence"/>
</dbReference>
<name>A0A6C2C7U0_9LACO</name>
<accession>A0A6C2C7U0</accession>
<gene>
    <name evidence="1" type="ORF">ESZ50_04930</name>
</gene>
<sequence length="101" mass="12010">MSVPNSMIDPDEPKVFDVDWQDHEIAFGAENVYQDPQVPSRYIQLNFSQLTEVDMYAEQHYEKLGMYQEAMLYRRGKNDIFTAKELLEEIQKDWEEVNTND</sequence>
<evidence type="ECO:0000313" key="1">
    <source>
        <dbReference type="EMBL" id="TYC49937.1"/>
    </source>
</evidence>
<keyword evidence="2" id="KW-1185">Reference proteome</keyword>
<organism evidence="1 2">
    <name type="scientific">Weissella muntiaci</name>
    <dbReference type="NCBI Taxonomy" id="2508881"/>
    <lineage>
        <taxon>Bacteria</taxon>
        <taxon>Bacillati</taxon>
        <taxon>Bacillota</taxon>
        <taxon>Bacilli</taxon>
        <taxon>Lactobacillales</taxon>
        <taxon>Lactobacillaceae</taxon>
        <taxon>Weissella</taxon>
    </lineage>
</organism>
<reference evidence="1 2" key="1">
    <citation type="submission" date="2019-01" db="EMBL/GenBank/DDBJ databases">
        <title>Weissella sp. nov., a novel lactic acid bacterium isolated from animal feces.</title>
        <authorList>
            <person name="Wang L.-T."/>
        </authorList>
    </citation>
    <scope>NUCLEOTIDE SEQUENCE [LARGE SCALE GENOMIC DNA]</scope>
    <source>
        <strain evidence="1 2">8H-2</strain>
    </source>
</reference>
<dbReference type="OrthoDB" id="1446127at1239"/>
<dbReference type="AlphaFoldDB" id="A0A6C2C7U0"/>